<protein>
    <submittedName>
        <fullName evidence="2">Uncharacterized protein</fullName>
    </submittedName>
</protein>
<dbReference type="Proteomes" id="UP000182882">
    <property type="component" value="Unassembled WGS sequence"/>
</dbReference>
<evidence type="ECO:0000313" key="4">
    <source>
        <dbReference type="Proteomes" id="UP000219335"/>
    </source>
</evidence>
<keyword evidence="3" id="KW-1185">Reference proteome</keyword>
<evidence type="ECO:0000313" key="1">
    <source>
        <dbReference type="EMBL" id="SDU06901.1"/>
    </source>
</evidence>
<evidence type="ECO:0000313" key="2">
    <source>
        <dbReference type="EMBL" id="SOD15809.1"/>
    </source>
</evidence>
<gene>
    <name evidence="1" type="ORF">SAMN05216406_12142</name>
    <name evidence="2" type="ORF">SAMN06297164_0083</name>
</gene>
<proteinExistence type="predicted"/>
<dbReference type="EMBL" id="OCMU01000001">
    <property type="protein sequence ID" value="SOD15809.1"/>
    <property type="molecule type" value="Genomic_DNA"/>
</dbReference>
<dbReference type="AlphaFoldDB" id="A0A286A1M1"/>
<organism evidence="2 4">
    <name type="scientific">Nitrosomonas ureae</name>
    <dbReference type="NCBI Taxonomy" id="44577"/>
    <lineage>
        <taxon>Bacteria</taxon>
        <taxon>Pseudomonadati</taxon>
        <taxon>Pseudomonadota</taxon>
        <taxon>Betaproteobacteria</taxon>
        <taxon>Nitrosomonadales</taxon>
        <taxon>Nitrosomonadaceae</taxon>
        <taxon>Nitrosomonas</taxon>
    </lineage>
</organism>
<reference evidence="2 4" key="3">
    <citation type="submission" date="2017-09" db="EMBL/GenBank/DDBJ databases">
        <authorList>
            <person name="Ehlers B."/>
            <person name="Leendertz F.H."/>
        </authorList>
    </citation>
    <scope>NUCLEOTIDE SEQUENCE [LARGE SCALE GENOMIC DNA]</scope>
    <source>
        <strain evidence="2 4">Nm42</strain>
    </source>
</reference>
<sequence length="80" mass="9622">MLLVTTNRNVRFFSKKAMLKDREKNIKNYSKIGRLNFSNFPRLTTRIPRPVRRGRSLTISTRKMMLLEHFQSTELFAKQY</sequence>
<accession>A0A286A1M1</accession>
<evidence type="ECO:0000313" key="3">
    <source>
        <dbReference type="Proteomes" id="UP000182882"/>
    </source>
</evidence>
<reference evidence="1" key="2">
    <citation type="submission" date="2016-10" db="EMBL/GenBank/DDBJ databases">
        <authorList>
            <person name="de Groot N.N."/>
        </authorList>
    </citation>
    <scope>NUCLEOTIDE SEQUENCE [LARGE SCALE GENOMIC DNA]</scope>
    <source>
        <strain evidence="1">Nm10</strain>
    </source>
</reference>
<dbReference type="Proteomes" id="UP000219335">
    <property type="component" value="Unassembled WGS sequence"/>
</dbReference>
<name>A0A286A1M1_9PROT</name>
<dbReference type="EMBL" id="FNLN01000021">
    <property type="protein sequence ID" value="SDU06901.1"/>
    <property type="molecule type" value="Genomic_DNA"/>
</dbReference>
<reference evidence="3" key="1">
    <citation type="submission" date="2016-10" db="EMBL/GenBank/DDBJ databases">
        <authorList>
            <person name="Varghese N."/>
            <person name="Submissions S."/>
        </authorList>
    </citation>
    <scope>NUCLEOTIDE SEQUENCE [LARGE SCALE GENOMIC DNA]</scope>
    <source>
        <strain evidence="3">Nm10</strain>
    </source>
</reference>